<dbReference type="InterPro" id="IPR037401">
    <property type="entry name" value="SnoaL-like"/>
</dbReference>
<evidence type="ECO:0000313" key="3">
    <source>
        <dbReference type="Proteomes" id="UP000266889"/>
    </source>
</evidence>
<accession>A0A3N9WR93</accession>
<dbReference type="RefSeq" id="WP_124861366.1">
    <property type="nucleotide sequence ID" value="NZ_JBIALA010000003.1"/>
</dbReference>
<dbReference type="Proteomes" id="UP000266889">
    <property type="component" value="Unassembled WGS sequence"/>
</dbReference>
<evidence type="ECO:0000259" key="1">
    <source>
        <dbReference type="Pfam" id="PF12680"/>
    </source>
</evidence>
<evidence type="ECO:0000313" key="2">
    <source>
        <dbReference type="EMBL" id="RQX03334.1"/>
    </source>
</evidence>
<name>A0A3N9WR93_9ACTN</name>
<reference evidence="2 3" key="1">
    <citation type="submission" date="2018-05" db="EMBL/GenBank/DDBJ databases">
        <title>Micromonospora from Atacama Desert.</title>
        <authorList>
            <person name="Carro L."/>
            <person name="Goodfellow M."/>
            <person name="Klenk H.-P."/>
        </authorList>
    </citation>
    <scope>NUCLEOTIDE SEQUENCE [LARGE SCALE GENOMIC DNA]</scope>
    <source>
        <strain evidence="2 3">LB32</strain>
    </source>
</reference>
<dbReference type="SUPFAM" id="SSF54427">
    <property type="entry name" value="NTF2-like"/>
    <property type="match status" value="1"/>
</dbReference>
<dbReference type="AlphaFoldDB" id="A0A3N9WR93"/>
<dbReference type="EMBL" id="QGSY01000297">
    <property type="protein sequence ID" value="RQX03334.1"/>
    <property type="molecule type" value="Genomic_DNA"/>
</dbReference>
<dbReference type="InterPro" id="IPR032710">
    <property type="entry name" value="NTF2-like_dom_sf"/>
</dbReference>
<keyword evidence="3" id="KW-1185">Reference proteome</keyword>
<dbReference type="Gene3D" id="3.10.450.50">
    <property type="match status" value="1"/>
</dbReference>
<sequence length="137" mass="15900">MSLAGARVRAVDDTLMARQTAHAYVDLLERRDWSGLAALLTDDVVYEMPQTRERIRGKDAFLRFNTEYPGDWHLRPRRVIADGRLAALVLDVRVGVEQQDACVWLEMSEHGLISKIIDYWPEPYDPPQGREHLVERW</sequence>
<dbReference type="OrthoDB" id="3824180at2"/>
<protein>
    <recommendedName>
        <fullName evidence="1">SnoaL-like domain-containing protein</fullName>
    </recommendedName>
</protein>
<organism evidence="2 3">
    <name type="scientific">Micromonospora arida</name>
    <dbReference type="NCBI Taxonomy" id="2203715"/>
    <lineage>
        <taxon>Bacteria</taxon>
        <taxon>Bacillati</taxon>
        <taxon>Actinomycetota</taxon>
        <taxon>Actinomycetes</taxon>
        <taxon>Micromonosporales</taxon>
        <taxon>Micromonosporaceae</taxon>
        <taxon>Micromonospora</taxon>
    </lineage>
</organism>
<feature type="domain" description="SnoaL-like" evidence="1">
    <location>
        <begin position="22"/>
        <end position="113"/>
    </location>
</feature>
<dbReference type="Pfam" id="PF12680">
    <property type="entry name" value="SnoaL_2"/>
    <property type="match status" value="1"/>
</dbReference>
<proteinExistence type="predicted"/>
<gene>
    <name evidence="2" type="ORF">DLJ58_29805</name>
</gene>
<comment type="caution">
    <text evidence="2">The sequence shown here is derived from an EMBL/GenBank/DDBJ whole genome shotgun (WGS) entry which is preliminary data.</text>
</comment>